<dbReference type="STRING" id="869211.Spith_1699"/>
<evidence type="ECO:0000256" key="4">
    <source>
        <dbReference type="ARBA" id="ARBA00022741"/>
    </source>
</evidence>
<dbReference type="KEGG" id="stq:Spith_1699"/>
<dbReference type="GO" id="GO:0004252">
    <property type="term" value="F:serine-type endopeptidase activity"/>
    <property type="evidence" value="ECO:0007669"/>
    <property type="project" value="UniProtKB-UniRule"/>
</dbReference>
<protein>
    <recommendedName>
        <fullName evidence="10 11">Lon protease</fullName>
        <ecNumber evidence="10 11">3.4.21.53</ecNumber>
    </recommendedName>
    <alternativeName>
        <fullName evidence="10">ATP-dependent protease La</fullName>
    </alternativeName>
</protein>
<feature type="active site" evidence="10 12">
    <location>
        <position position="732"/>
    </location>
</feature>
<evidence type="ECO:0000256" key="13">
    <source>
        <dbReference type="PIRSR" id="PIRSR001174-2"/>
    </source>
</evidence>
<dbReference type="InterPro" id="IPR054594">
    <property type="entry name" value="Lon_lid"/>
</dbReference>
<dbReference type="SMART" id="SM00382">
    <property type="entry name" value="AAA"/>
    <property type="match status" value="1"/>
</dbReference>
<comment type="subcellular location">
    <subcellularLocation>
        <location evidence="1 10 11">Cytoplasm</location>
    </subcellularLocation>
</comment>
<name>G0GBU8_WINT7</name>
<evidence type="ECO:0000256" key="11">
    <source>
        <dbReference type="PIRNR" id="PIRNR001174"/>
    </source>
</evidence>
<dbReference type="InterPro" id="IPR003111">
    <property type="entry name" value="Lon_prtase_N"/>
</dbReference>
<sequence length="790" mass="89359">MEQHIIPADQILPQKLHLLPLVDRPLFPGMVTPLIVTGEADVRTVHEALEGGNFIGLVLTRTEERTSVSPDGLYTVGTVARILRKINLPDGGLNIFVSTLKRFVVRKFLQEGPPIVAAVEYPEEIGEQTDEVKALTRALLGEMKQVLENNPLISEEIRLNMVNIDQPGRIADFITAVLNIKREEQQEILEIFDIRARMEKVLIYVKREQELLKIQQKIQKQINEKIEKSQREFFLREQLKAIKKELGVPVDAKSAEYQKFKEKMERLPLPDEVREVVEQELEKFSLMEPQSPEFTVIRNYLETILSLPWEDPPPEVVDIKKATRILDQDHYGLEDVKERILEFLAVRKIKQETKGSIICLVGPPGVGKTSIGKSIARALGRKFFRFSVGGMRDEAEIKGHRRTYIGAMPGKIIQGLKIVKTKNPVFMIDEIDKLGISFQGDPASALLEVLDPEQNVAFRDHYLDVPFDISKILFIATANTLDTIPRPLLDRMEVIRLSGYIEEEKIAIARRYLIPRSLEEHGLSKDAVKYTTPGLRAIIRGYAREAGVRNLEKAVDKIHRRVAKKLVMEELSQEELPVTITPENVETYLDKPLYPEEETKRIKKPGMALGLAWTPFGGDVLIIEAVATPGREGLSLTGQLGDVMKESATIAYTYVRSIAPRYGLPLEFFERHHIHLHVPAGATPKDGPSAGITMASALLSLVADRKLRPQLAMTGELSLTGNVLPIGGLKEKVIAAKRARVKEIIIPRSNEKDLEEIPEYIRKGITFHMVESMEEVIDLLFEEKLKRRRK</sequence>
<dbReference type="GO" id="GO:0005524">
    <property type="term" value="F:ATP binding"/>
    <property type="evidence" value="ECO:0007669"/>
    <property type="project" value="UniProtKB-UniRule"/>
</dbReference>
<comment type="function">
    <text evidence="10">ATP-dependent serine protease that mediates the selective degradation of mutant and abnormal proteins as well as certain short-lived regulatory proteins. Required for cellular homeostasis and for survival from DNA damage and developmental changes induced by stress. Degrades polypeptides processively to yield small peptide fragments that are 5 to 10 amino acids long. Binds to DNA in a double-stranded, site-specific manner.</text>
</comment>
<keyword evidence="6 10" id="KW-0720">Serine protease</keyword>
<dbReference type="EC" id="3.4.21.53" evidence="10 11"/>
<dbReference type="SUPFAM" id="SSF54211">
    <property type="entry name" value="Ribosomal protein S5 domain 2-like"/>
    <property type="match status" value="1"/>
</dbReference>
<dbReference type="GO" id="GO:0004176">
    <property type="term" value="F:ATP-dependent peptidase activity"/>
    <property type="evidence" value="ECO:0007669"/>
    <property type="project" value="UniProtKB-UniRule"/>
</dbReference>
<evidence type="ECO:0000256" key="14">
    <source>
        <dbReference type="PROSITE-ProRule" id="PRU01122"/>
    </source>
</evidence>
<dbReference type="InterPro" id="IPR027543">
    <property type="entry name" value="Lon_bac"/>
</dbReference>
<dbReference type="EMBL" id="CP002903">
    <property type="protein sequence ID" value="AEJ61959.1"/>
    <property type="molecule type" value="Genomic_DNA"/>
</dbReference>
<dbReference type="InterPro" id="IPR004815">
    <property type="entry name" value="Lon_bac/euk-typ"/>
</dbReference>
<dbReference type="InterPro" id="IPR003959">
    <property type="entry name" value="ATPase_AAA_core"/>
</dbReference>
<keyword evidence="4 10" id="KW-0547">Nucleotide-binding</keyword>
<evidence type="ECO:0000259" key="17">
    <source>
        <dbReference type="PROSITE" id="PS51787"/>
    </source>
</evidence>
<dbReference type="GO" id="GO:0005737">
    <property type="term" value="C:cytoplasm"/>
    <property type="evidence" value="ECO:0007669"/>
    <property type="project" value="UniProtKB-SubCell"/>
</dbReference>
<evidence type="ECO:0000256" key="9">
    <source>
        <dbReference type="ARBA" id="ARBA00050665"/>
    </source>
</evidence>
<dbReference type="GO" id="GO:0034605">
    <property type="term" value="P:cellular response to heat"/>
    <property type="evidence" value="ECO:0007669"/>
    <property type="project" value="UniProtKB-UniRule"/>
</dbReference>
<evidence type="ECO:0000256" key="15">
    <source>
        <dbReference type="RuleBase" id="RU000591"/>
    </source>
</evidence>
<dbReference type="Gene3D" id="3.30.230.10">
    <property type="match status" value="1"/>
</dbReference>
<keyword evidence="8 10" id="KW-0346">Stress response</keyword>
<comment type="induction">
    <text evidence="10">By heat shock.</text>
</comment>
<accession>G0GBU8</accession>
<dbReference type="InterPro" id="IPR015947">
    <property type="entry name" value="PUA-like_sf"/>
</dbReference>
<dbReference type="PIRSF" id="PIRSF001174">
    <property type="entry name" value="Lon_proteas"/>
    <property type="match status" value="1"/>
</dbReference>
<keyword evidence="5 10" id="KW-0378">Hydrolase</keyword>
<dbReference type="FunFam" id="1.20.5.5270:FF:000001">
    <property type="entry name" value="Lon protease homolog, mitochondrial"/>
    <property type="match status" value="1"/>
</dbReference>
<dbReference type="Pfam" id="PF00004">
    <property type="entry name" value="AAA"/>
    <property type="match status" value="1"/>
</dbReference>
<evidence type="ECO:0000313" key="19">
    <source>
        <dbReference type="Proteomes" id="UP000007254"/>
    </source>
</evidence>
<keyword evidence="7 10" id="KW-0067">ATP-binding</keyword>
<evidence type="ECO:0000256" key="1">
    <source>
        <dbReference type="ARBA" id="ARBA00004496"/>
    </source>
</evidence>
<dbReference type="PRINTS" id="PR00830">
    <property type="entry name" value="ENDOLAPTASE"/>
</dbReference>
<evidence type="ECO:0000313" key="18">
    <source>
        <dbReference type="EMBL" id="AEJ61959.1"/>
    </source>
</evidence>
<dbReference type="HAMAP" id="MF_01973">
    <property type="entry name" value="lon_bact"/>
    <property type="match status" value="1"/>
</dbReference>
<comment type="similarity">
    <text evidence="10 11 14 15">Belongs to the peptidase S16 family.</text>
</comment>
<dbReference type="SUPFAM" id="SSF88697">
    <property type="entry name" value="PUA domain-like"/>
    <property type="match status" value="1"/>
</dbReference>
<dbReference type="Pfam" id="PF05362">
    <property type="entry name" value="Lon_C"/>
    <property type="match status" value="1"/>
</dbReference>
<dbReference type="GO" id="GO:0016887">
    <property type="term" value="F:ATP hydrolysis activity"/>
    <property type="evidence" value="ECO:0007669"/>
    <property type="project" value="UniProtKB-UniRule"/>
</dbReference>
<dbReference type="InterPro" id="IPR027065">
    <property type="entry name" value="Lon_Prtase"/>
</dbReference>
<evidence type="ECO:0000256" key="8">
    <source>
        <dbReference type="ARBA" id="ARBA00023016"/>
    </source>
</evidence>
<evidence type="ECO:0000256" key="6">
    <source>
        <dbReference type="ARBA" id="ARBA00022825"/>
    </source>
</evidence>
<dbReference type="Gene3D" id="1.20.58.1480">
    <property type="match status" value="1"/>
</dbReference>
<dbReference type="GO" id="GO:0043565">
    <property type="term" value="F:sequence-specific DNA binding"/>
    <property type="evidence" value="ECO:0007669"/>
    <property type="project" value="UniProtKB-UniRule"/>
</dbReference>
<dbReference type="InterPro" id="IPR046336">
    <property type="entry name" value="Lon_prtase_N_sf"/>
</dbReference>
<dbReference type="FunFam" id="3.40.50.300:FF:000021">
    <property type="entry name" value="Lon protease homolog"/>
    <property type="match status" value="1"/>
</dbReference>
<dbReference type="InterPro" id="IPR008268">
    <property type="entry name" value="Peptidase_S16_AS"/>
</dbReference>
<dbReference type="PANTHER" id="PTHR43718:SF2">
    <property type="entry name" value="LON PROTEASE HOMOLOG, MITOCHONDRIAL"/>
    <property type="match status" value="1"/>
</dbReference>
<comment type="catalytic activity">
    <reaction evidence="9 10 11 14">
        <text>Hydrolysis of proteins in presence of ATP.</text>
        <dbReference type="EC" id="3.4.21.53"/>
    </reaction>
</comment>
<comment type="subunit">
    <text evidence="10 11">Homohexamer. Organized in a ring with a central cavity.</text>
</comment>
<dbReference type="InterPro" id="IPR027417">
    <property type="entry name" value="P-loop_NTPase"/>
</dbReference>
<proteinExistence type="evidence at transcript level"/>
<dbReference type="CDD" id="cd19500">
    <property type="entry name" value="RecA-like_Lon"/>
    <property type="match status" value="1"/>
</dbReference>
<evidence type="ECO:0000256" key="10">
    <source>
        <dbReference type="HAMAP-Rule" id="MF_01973"/>
    </source>
</evidence>
<dbReference type="SMART" id="SM00464">
    <property type="entry name" value="LON"/>
    <property type="match status" value="1"/>
</dbReference>
<evidence type="ECO:0000256" key="5">
    <source>
        <dbReference type="ARBA" id="ARBA00022801"/>
    </source>
</evidence>
<keyword evidence="19" id="KW-1185">Reference proteome</keyword>
<evidence type="ECO:0000256" key="12">
    <source>
        <dbReference type="PIRSR" id="PIRSR001174-1"/>
    </source>
</evidence>
<dbReference type="AlphaFoldDB" id="G0GBU8"/>
<organism evidence="18 19">
    <name type="scientific">Winmispira thermophila (strain ATCC 700085 / DSM 6578 / Z-1203)</name>
    <name type="common">Spirochaeta thermophila</name>
    <dbReference type="NCBI Taxonomy" id="869211"/>
    <lineage>
        <taxon>Bacteria</taxon>
        <taxon>Pseudomonadati</taxon>
        <taxon>Spirochaetota</taxon>
        <taxon>Spirochaetia</taxon>
        <taxon>Winmispirales</taxon>
        <taxon>Winmispiraceae</taxon>
        <taxon>Winmispira</taxon>
    </lineage>
</organism>
<feature type="domain" description="Lon proteolytic" evidence="16">
    <location>
        <begin position="602"/>
        <end position="783"/>
    </location>
</feature>
<dbReference type="RefSeq" id="WP_014625288.1">
    <property type="nucleotide sequence ID" value="NC_017583.1"/>
</dbReference>
<dbReference type="InterPro" id="IPR020568">
    <property type="entry name" value="Ribosomal_Su5_D2-typ_SF"/>
</dbReference>
<dbReference type="Gene3D" id="3.40.50.300">
    <property type="entry name" value="P-loop containing nucleotide triphosphate hydrolases"/>
    <property type="match status" value="1"/>
</dbReference>
<dbReference type="Proteomes" id="UP000007254">
    <property type="component" value="Chromosome"/>
</dbReference>
<dbReference type="InterPro" id="IPR003593">
    <property type="entry name" value="AAA+_ATPase"/>
</dbReference>
<dbReference type="OrthoDB" id="9803599at2"/>
<dbReference type="Gene3D" id="1.20.5.5270">
    <property type="match status" value="1"/>
</dbReference>
<evidence type="ECO:0000256" key="3">
    <source>
        <dbReference type="ARBA" id="ARBA00022670"/>
    </source>
</evidence>
<feature type="domain" description="Lon N-terminal" evidence="17">
    <location>
        <begin position="16"/>
        <end position="209"/>
    </location>
</feature>
<evidence type="ECO:0000256" key="7">
    <source>
        <dbReference type="ARBA" id="ARBA00022840"/>
    </source>
</evidence>
<reference evidence="18 19" key="1">
    <citation type="submission" date="2011-06" db="EMBL/GenBank/DDBJ databases">
        <title>The complete genome of Spirochaeta thermophila DSM 6578.</title>
        <authorList>
            <consortium name="US DOE Joint Genome Institute (JGI-PGF)"/>
            <person name="Lucas S."/>
            <person name="Lapidus A."/>
            <person name="Bruce D."/>
            <person name="Goodwin L."/>
            <person name="Pitluck S."/>
            <person name="Peters L."/>
            <person name="Kyrpides N."/>
            <person name="Mavromatis K."/>
            <person name="Ivanova N."/>
            <person name="Mikailova N."/>
            <person name="Pagani I."/>
            <person name="Chertkov O."/>
            <person name="Detter J.C."/>
            <person name="Tapia R."/>
            <person name="Han C."/>
            <person name="Land M."/>
            <person name="Hauser L."/>
            <person name="Markowitz V."/>
            <person name="Cheng J.-F."/>
            <person name="Hugenholtz P."/>
            <person name="Woyke T."/>
            <person name="Wu D."/>
            <person name="Spring S."/>
            <person name="Merkhoffer B."/>
            <person name="Schneider S."/>
            <person name="Klenk H.-P."/>
            <person name="Eisen J.A."/>
        </authorList>
    </citation>
    <scope>NUCLEOTIDE SEQUENCE [LARGE SCALE GENOMIC DNA]</scope>
    <source>
        <strain evidence="19">ATCC 700085 / DSM 6578 / Z-1203</strain>
    </source>
</reference>
<dbReference type="PANTHER" id="PTHR43718">
    <property type="entry name" value="LON PROTEASE"/>
    <property type="match status" value="1"/>
</dbReference>
<gene>
    <name evidence="10" type="primary">lon</name>
    <name evidence="18" type="ordered locus">Spith_1699</name>
</gene>
<feature type="binding site" evidence="10 13">
    <location>
        <begin position="362"/>
        <end position="369"/>
    </location>
    <ligand>
        <name>ATP</name>
        <dbReference type="ChEBI" id="CHEBI:30616"/>
    </ligand>
</feature>
<evidence type="ECO:0000259" key="16">
    <source>
        <dbReference type="PROSITE" id="PS51786"/>
    </source>
</evidence>
<feature type="active site" evidence="10 12">
    <location>
        <position position="689"/>
    </location>
</feature>
<dbReference type="PROSITE" id="PS01046">
    <property type="entry name" value="LON_SER"/>
    <property type="match status" value="1"/>
</dbReference>
<dbReference type="InterPro" id="IPR014721">
    <property type="entry name" value="Ribsml_uS5_D2-typ_fold_subgr"/>
</dbReference>
<dbReference type="Pfam" id="PF22667">
    <property type="entry name" value="Lon_lid"/>
    <property type="match status" value="1"/>
</dbReference>
<dbReference type="Gene3D" id="2.30.130.40">
    <property type="entry name" value="LON domain-like"/>
    <property type="match status" value="1"/>
</dbReference>
<dbReference type="PROSITE" id="PS51786">
    <property type="entry name" value="LON_PROTEOLYTIC"/>
    <property type="match status" value="1"/>
</dbReference>
<dbReference type="GO" id="GO:0006515">
    <property type="term" value="P:protein quality control for misfolded or incompletely synthesized proteins"/>
    <property type="evidence" value="ECO:0007669"/>
    <property type="project" value="UniProtKB-UniRule"/>
</dbReference>
<evidence type="ECO:0000256" key="2">
    <source>
        <dbReference type="ARBA" id="ARBA00022490"/>
    </source>
</evidence>
<dbReference type="NCBIfam" id="TIGR00763">
    <property type="entry name" value="lon"/>
    <property type="match status" value="1"/>
</dbReference>
<dbReference type="SUPFAM" id="SSF52540">
    <property type="entry name" value="P-loop containing nucleoside triphosphate hydrolases"/>
    <property type="match status" value="1"/>
</dbReference>
<dbReference type="Pfam" id="PF02190">
    <property type="entry name" value="LON_substr_bdg"/>
    <property type="match status" value="1"/>
</dbReference>
<dbReference type="PROSITE" id="PS51787">
    <property type="entry name" value="LON_N"/>
    <property type="match status" value="1"/>
</dbReference>
<dbReference type="HOGENOM" id="CLU_004109_4_3_12"/>
<dbReference type="Gene3D" id="1.10.8.60">
    <property type="match status" value="1"/>
</dbReference>
<keyword evidence="2 10" id="KW-0963">Cytoplasm</keyword>
<dbReference type="InterPro" id="IPR008269">
    <property type="entry name" value="Lon_proteolytic"/>
</dbReference>
<keyword evidence="3 10" id="KW-0645">Protease</keyword>